<feature type="domain" description="Fido" evidence="3">
    <location>
        <begin position="256"/>
        <end position="415"/>
    </location>
</feature>
<dbReference type="EMBL" id="KN831779">
    <property type="protein sequence ID" value="KIM41943.1"/>
    <property type="molecule type" value="Genomic_DNA"/>
</dbReference>
<dbReference type="Pfam" id="PF02661">
    <property type="entry name" value="Fic"/>
    <property type="match status" value="1"/>
</dbReference>
<protein>
    <recommendedName>
        <fullName evidence="3">Fido domain-containing protein</fullName>
    </recommendedName>
</protein>
<dbReference type="HOGENOM" id="CLU_051525_0_0_1"/>
<feature type="binding site" evidence="2">
    <location>
        <begin position="360"/>
        <end position="367"/>
    </location>
    <ligand>
        <name>ATP</name>
        <dbReference type="ChEBI" id="CHEBI:30616"/>
    </ligand>
</feature>
<evidence type="ECO:0000313" key="5">
    <source>
        <dbReference type="Proteomes" id="UP000053424"/>
    </source>
</evidence>
<evidence type="ECO:0000259" key="3">
    <source>
        <dbReference type="PROSITE" id="PS51459"/>
    </source>
</evidence>
<reference evidence="4 5" key="1">
    <citation type="submission" date="2014-04" db="EMBL/GenBank/DDBJ databases">
        <authorList>
            <consortium name="DOE Joint Genome Institute"/>
            <person name="Kuo A."/>
            <person name="Gay G."/>
            <person name="Dore J."/>
            <person name="Kohler A."/>
            <person name="Nagy L.G."/>
            <person name="Floudas D."/>
            <person name="Copeland A."/>
            <person name="Barry K.W."/>
            <person name="Cichocki N."/>
            <person name="Veneault-Fourrey C."/>
            <person name="LaButti K."/>
            <person name="Lindquist E.A."/>
            <person name="Lipzen A."/>
            <person name="Lundell T."/>
            <person name="Morin E."/>
            <person name="Murat C."/>
            <person name="Sun H."/>
            <person name="Tunlid A."/>
            <person name="Henrissat B."/>
            <person name="Grigoriev I.V."/>
            <person name="Hibbett D.S."/>
            <person name="Martin F."/>
            <person name="Nordberg H.P."/>
            <person name="Cantor M.N."/>
            <person name="Hua S.X."/>
        </authorList>
    </citation>
    <scope>NUCLEOTIDE SEQUENCE [LARGE SCALE GENOMIC DNA]</scope>
    <source>
        <strain evidence="5">h7</strain>
    </source>
</reference>
<sequence length="435" mass="49524">MSDLHISSFFNKSRPQLRQPSVTELPVYALGPDLSSRLRESLIVNPSDRAACATSARLWESLLERQRIPYLLLRVADMRMSLGSKFTALSLYEELQTTLKDPRLGRWIAQSRPSMEREADQQLHDYKTNPSLGFSFSQRWQPGTACNDPFPYCKLQRTEIDDLHNRWRTISSPKDVMPEFLNLHCLETNAIEGTFQFDSSDAATLIFGGFYSPAEPLDVTVGVVRNCADALSILQDTHKALNDIFTFLVPGVPMNLTVETVCHLHAKLMQTSRVLYSEVPWPRLTYLNIGVTRQTSRVNVTATLQQQGVKIQFCPFDQVDVELATFCRRFNELLQQPDTDPFAAAAWISHVFLTIHPFEDGNGRLSRILASIPLLKKGLPPLCVTTFHKHTYHLLLNHTRANRSDYKRLMTILYNGTQSSLTALEFTCQAMRSQW</sequence>
<dbReference type="InterPro" id="IPR036597">
    <property type="entry name" value="Fido-like_dom_sf"/>
</dbReference>
<dbReference type="InterPro" id="IPR040198">
    <property type="entry name" value="Fido_containing"/>
</dbReference>
<dbReference type="PROSITE" id="PS51459">
    <property type="entry name" value="FIDO"/>
    <property type="match status" value="1"/>
</dbReference>
<dbReference type="InterPro" id="IPR003812">
    <property type="entry name" value="Fido"/>
</dbReference>
<keyword evidence="2" id="KW-0547">Nucleotide-binding</keyword>
<feature type="active site" evidence="1">
    <location>
        <position position="356"/>
    </location>
</feature>
<feature type="binding site" evidence="2">
    <location>
        <position position="402"/>
    </location>
    <ligand>
        <name>ATP</name>
        <dbReference type="ChEBI" id="CHEBI:30616"/>
    </ligand>
</feature>
<accession>A0A0C2XW95</accession>
<dbReference type="Gene3D" id="1.10.3290.10">
    <property type="entry name" value="Fido-like domain"/>
    <property type="match status" value="1"/>
</dbReference>
<dbReference type="OrthoDB" id="439046at2759"/>
<reference evidence="5" key="2">
    <citation type="submission" date="2015-01" db="EMBL/GenBank/DDBJ databases">
        <title>Evolutionary Origins and Diversification of the Mycorrhizal Mutualists.</title>
        <authorList>
            <consortium name="DOE Joint Genome Institute"/>
            <consortium name="Mycorrhizal Genomics Consortium"/>
            <person name="Kohler A."/>
            <person name="Kuo A."/>
            <person name="Nagy L.G."/>
            <person name="Floudas D."/>
            <person name="Copeland A."/>
            <person name="Barry K.W."/>
            <person name="Cichocki N."/>
            <person name="Veneault-Fourrey C."/>
            <person name="LaButti K."/>
            <person name="Lindquist E.A."/>
            <person name="Lipzen A."/>
            <person name="Lundell T."/>
            <person name="Morin E."/>
            <person name="Murat C."/>
            <person name="Riley R."/>
            <person name="Ohm R."/>
            <person name="Sun H."/>
            <person name="Tunlid A."/>
            <person name="Henrissat B."/>
            <person name="Grigoriev I.V."/>
            <person name="Hibbett D.S."/>
            <person name="Martin F."/>
        </authorList>
    </citation>
    <scope>NUCLEOTIDE SEQUENCE [LARGE SCALE GENOMIC DNA]</scope>
    <source>
        <strain evidence="5">h7</strain>
    </source>
</reference>
<name>A0A0C2XW95_HEBCY</name>
<organism evidence="4 5">
    <name type="scientific">Hebeloma cylindrosporum</name>
    <dbReference type="NCBI Taxonomy" id="76867"/>
    <lineage>
        <taxon>Eukaryota</taxon>
        <taxon>Fungi</taxon>
        <taxon>Dikarya</taxon>
        <taxon>Basidiomycota</taxon>
        <taxon>Agaricomycotina</taxon>
        <taxon>Agaricomycetes</taxon>
        <taxon>Agaricomycetidae</taxon>
        <taxon>Agaricales</taxon>
        <taxon>Agaricineae</taxon>
        <taxon>Hymenogastraceae</taxon>
        <taxon>Hebeloma</taxon>
    </lineage>
</organism>
<gene>
    <name evidence="4" type="ORF">M413DRAFT_141242</name>
</gene>
<evidence type="ECO:0000313" key="4">
    <source>
        <dbReference type="EMBL" id="KIM41943.1"/>
    </source>
</evidence>
<dbReference type="AlphaFoldDB" id="A0A0C2XW95"/>
<dbReference type="GO" id="GO:0005524">
    <property type="term" value="F:ATP binding"/>
    <property type="evidence" value="ECO:0007669"/>
    <property type="project" value="UniProtKB-KW"/>
</dbReference>
<evidence type="ECO:0000256" key="2">
    <source>
        <dbReference type="PIRSR" id="PIRSR640198-2"/>
    </source>
</evidence>
<dbReference type="Proteomes" id="UP000053424">
    <property type="component" value="Unassembled WGS sequence"/>
</dbReference>
<dbReference type="PANTHER" id="PTHR13504">
    <property type="entry name" value="FIDO DOMAIN-CONTAINING PROTEIN DDB_G0283145"/>
    <property type="match status" value="1"/>
</dbReference>
<proteinExistence type="predicted"/>
<evidence type="ECO:0000256" key="1">
    <source>
        <dbReference type="PIRSR" id="PIRSR640198-1"/>
    </source>
</evidence>
<dbReference type="PANTHER" id="PTHR13504:SF38">
    <property type="entry name" value="FIDO DOMAIN-CONTAINING PROTEIN"/>
    <property type="match status" value="1"/>
</dbReference>
<keyword evidence="2" id="KW-0067">ATP-binding</keyword>
<keyword evidence="5" id="KW-1185">Reference proteome</keyword>
<dbReference type="SUPFAM" id="SSF140931">
    <property type="entry name" value="Fic-like"/>
    <property type="match status" value="1"/>
</dbReference>
<dbReference type="STRING" id="686832.A0A0C2XW95"/>